<evidence type="ECO:0000256" key="1">
    <source>
        <dbReference type="SAM" id="SignalP"/>
    </source>
</evidence>
<comment type="caution">
    <text evidence="2">The sequence shown here is derived from an EMBL/GenBank/DDBJ whole genome shotgun (WGS) entry which is preliminary data.</text>
</comment>
<sequence>MSKFTAKVVALFCAGLLALAGCAGSPQTAAQVGDHRITDAEVAPIAAALAAAGTDKETATKLTPTVISLLIQSELGHAAMVKAGLNFTDNDRKPLYASNPVLGAMATQPATAAFIQRYADLYLVTQSAEGKTAFSDVVQNTKITVNPRYGDWDPAQLQLTNAGGSLSELAPNKP</sequence>
<keyword evidence="3" id="KW-1185">Reference proteome</keyword>
<protein>
    <recommendedName>
        <fullName evidence="4">Lipoprotein</fullName>
    </recommendedName>
</protein>
<dbReference type="EMBL" id="PDJC01000001">
    <property type="protein sequence ID" value="PFG17388.1"/>
    <property type="molecule type" value="Genomic_DNA"/>
</dbReference>
<dbReference type="AlphaFoldDB" id="A0A2A9CSP5"/>
<dbReference type="OrthoDB" id="3732432at2"/>
<dbReference type="RefSeq" id="WP_098460824.1">
    <property type="nucleotide sequence ID" value="NZ_PDJC01000001.1"/>
</dbReference>
<organism evidence="2 3">
    <name type="scientific">Propionicimonas paludicola</name>
    <dbReference type="NCBI Taxonomy" id="185243"/>
    <lineage>
        <taxon>Bacteria</taxon>
        <taxon>Bacillati</taxon>
        <taxon>Actinomycetota</taxon>
        <taxon>Actinomycetes</taxon>
        <taxon>Propionibacteriales</taxon>
        <taxon>Nocardioidaceae</taxon>
        <taxon>Propionicimonas</taxon>
    </lineage>
</organism>
<gene>
    <name evidence="2" type="ORF">ATK74_1956</name>
</gene>
<evidence type="ECO:0000313" key="3">
    <source>
        <dbReference type="Proteomes" id="UP000226079"/>
    </source>
</evidence>
<evidence type="ECO:0008006" key="4">
    <source>
        <dbReference type="Google" id="ProtNLM"/>
    </source>
</evidence>
<dbReference type="Proteomes" id="UP000226079">
    <property type="component" value="Unassembled WGS sequence"/>
</dbReference>
<feature type="chain" id="PRO_5038464700" description="Lipoprotein" evidence="1">
    <location>
        <begin position="24"/>
        <end position="174"/>
    </location>
</feature>
<keyword evidence="1" id="KW-0732">Signal</keyword>
<name>A0A2A9CSP5_9ACTN</name>
<dbReference type="PROSITE" id="PS51257">
    <property type="entry name" value="PROKAR_LIPOPROTEIN"/>
    <property type="match status" value="1"/>
</dbReference>
<proteinExistence type="predicted"/>
<feature type="signal peptide" evidence="1">
    <location>
        <begin position="1"/>
        <end position="23"/>
    </location>
</feature>
<reference evidence="2 3" key="1">
    <citation type="submission" date="2017-10" db="EMBL/GenBank/DDBJ databases">
        <title>Sequencing the genomes of 1000 actinobacteria strains.</title>
        <authorList>
            <person name="Klenk H.-P."/>
        </authorList>
    </citation>
    <scope>NUCLEOTIDE SEQUENCE [LARGE SCALE GENOMIC DNA]</scope>
    <source>
        <strain evidence="2 3">DSM 15597</strain>
    </source>
</reference>
<accession>A0A2A9CSP5</accession>
<evidence type="ECO:0000313" key="2">
    <source>
        <dbReference type="EMBL" id="PFG17388.1"/>
    </source>
</evidence>